<evidence type="ECO:0000313" key="3">
    <source>
        <dbReference type="Proteomes" id="UP000325577"/>
    </source>
</evidence>
<dbReference type="EMBL" id="CM018052">
    <property type="protein sequence ID" value="KAA8516233.1"/>
    <property type="molecule type" value="Genomic_DNA"/>
</dbReference>
<dbReference type="OrthoDB" id="657942at2759"/>
<dbReference type="Proteomes" id="UP000325577">
    <property type="component" value="Linkage Group LG9"/>
</dbReference>
<feature type="transmembrane region" description="Helical" evidence="1">
    <location>
        <begin position="134"/>
        <end position="155"/>
    </location>
</feature>
<accession>A0A5J4ZBX4</accession>
<protein>
    <submittedName>
        <fullName evidence="2">Uncharacterized protein</fullName>
    </submittedName>
</protein>
<name>A0A5J4ZBX4_9ASTE</name>
<keyword evidence="3" id="KW-1185">Reference proteome</keyword>
<feature type="transmembrane region" description="Helical" evidence="1">
    <location>
        <begin position="108"/>
        <end position="128"/>
    </location>
</feature>
<feature type="transmembrane region" description="Helical" evidence="1">
    <location>
        <begin position="73"/>
        <end position="96"/>
    </location>
</feature>
<organism evidence="2 3">
    <name type="scientific">Nyssa sinensis</name>
    <dbReference type="NCBI Taxonomy" id="561372"/>
    <lineage>
        <taxon>Eukaryota</taxon>
        <taxon>Viridiplantae</taxon>
        <taxon>Streptophyta</taxon>
        <taxon>Embryophyta</taxon>
        <taxon>Tracheophyta</taxon>
        <taxon>Spermatophyta</taxon>
        <taxon>Magnoliopsida</taxon>
        <taxon>eudicotyledons</taxon>
        <taxon>Gunneridae</taxon>
        <taxon>Pentapetalae</taxon>
        <taxon>asterids</taxon>
        <taxon>Cornales</taxon>
        <taxon>Nyssaceae</taxon>
        <taxon>Nyssa</taxon>
    </lineage>
</organism>
<proteinExistence type="predicted"/>
<sequence>MAAAGRDDKATNTMNMQLLNPAFQHEWVLEGIRTTFFQCTRWQVEETMDSTYCPYHYFCDSTYPGNYSPAIDILLVGFTTASYLAILISMVMEIYGRTRQTRLDRLTRYLLPSGPVSLPIFLLALSNGRRINTMFPFSCIGPAILQLILISALAFENEADQDVKYVFFKASTISGILHASLYLDSIILPYYTGFDALVLSTFSERHARSLYNAIQDAKNERHHKHKEK</sequence>
<keyword evidence="1" id="KW-1133">Transmembrane helix</keyword>
<dbReference type="AlphaFoldDB" id="A0A5J4ZBX4"/>
<evidence type="ECO:0000256" key="1">
    <source>
        <dbReference type="SAM" id="Phobius"/>
    </source>
</evidence>
<keyword evidence="1" id="KW-0472">Membrane</keyword>
<evidence type="ECO:0000313" key="2">
    <source>
        <dbReference type="EMBL" id="KAA8516233.1"/>
    </source>
</evidence>
<dbReference type="PANTHER" id="PTHR37726">
    <property type="entry name" value="TRANSMEMBRANE PROTEIN"/>
    <property type="match status" value="1"/>
</dbReference>
<dbReference type="PANTHER" id="PTHR37726:SF1">
    <property type="entry name" value="TRANSMEMBRANE PROTEIN"/>
    <property type="match status" value="1"/>
</dbReference>
<keyword evidence="1" id="KW-0812">Transmembrane</keyword>
<gene>
    <name evidence="2" type="ORF">F0562_019412</name>
</gene>
<reference evidence="2 3" key="1">
    <citation type="submission" date="2019-09" db="EMBL/GenBank/DDBJ databases">
        <title>A chromosome-level genome assembly of the Chinese tupelo Nyssa sinensis.</title>
        <authorList>
            <person name="Yang X."/>
            <person name="Kang M."/>
            <person name="Yang Y."/>
            <person name="Xiong H."/>
            <person name="Wang M."/>
            <person name="Zhang Z."/>
            <person name="Wang Z."/>
            <person name="Wu H."/>
            <person name="Ma T."/>
            <person name="Liu J."/>
            <person name="Xi Z."/>
        </authorList>
    </citation>
    <scope>NUCLEOTIDE SEQUENCE [LARGE SCALE GENOMIC DNA]</scope>
    <source>
        <strain evidence="2">J267</strain>
        <tissue evidence="2">Leaf</tissue>
    </source>
</reference>